<comment type="caution">
    <text evidence="1">The sequence shown here is derived from an EMBL/GenBank/DDBJ whole genome shotgun (WGS) entry which is preliminary data.</text>
</comment>
<organism evidence="1 2">
    <name type="scientific">Diplocloster agilis</name>
    <dbReference type="NCBI Taxonomy" id="2850323"/>
    <lineage>
        <taxon>Bacteria</taxon>
        <taxon>Bacillati</taxon>
        <taxon>Bacillota</taxon>
        <taxon>Clostridia</taxon>
        <taxon>Lachnospirales</taxon>
        <taxon>Lachnospiraceae</taxon>
        <taxon>Diplocloster</taxon>
    </lineage>
</organism>
<dbReference type="RefSeq" id="WP_238722454.1">
    <property type="nucleotide sequence ID" value="NZ_JAHQCW010000030.1"/>
</dbReference>
<protein>
    <submittedName>
        <fullName evidence="1">Uncharacterized protein</fullName>
    </submittedName>
</protein>
<accession>A0A949K0Y2</accession>
<sequence>MEFTLEELLPLLQKRVRKYTGNDSTSVPYETAREILSSILYCIAEYDRHLQNTGHALASADAPDAELCFRQGLALEKEKLKNAKILLARLQKHRLPIPLAAYQDTLMKGIPEFFPFYDVDYKASLDGGTIDYPLLVPQAPELSGIDLIYDYLKHLQAEDTFLGCFPLRAVRTLLRNYAADYQELLINICGLVFPDALSCVLLNLPVHDLALTPEDVNHLQTLVITHEPDALNLLFQDSLQALLKALRLSDPLARSYLSEALPALLKDMQCYARENRLRILLPVTASYTPAVFAGGFKDGDKMDDRNLRALIEELKTCRYLKDKLQIISTQVGSLRDLKELLKECFWEEEYLSVFALLSDAEKEYLRRDILQRQDDSSSLDPWELALLKSEIPPATQS</sequence>
<dbReference type="Proteomes" id="UP000712157">
    <property type="component" value="Unassembled WGS sequence"/>
</dbReference>
<dbReference type="AlphaFoldDB" id="A0A949K0Y2"/>
<proteinExistence type="predicted"/>
<keyword evidence="2" id="KW-1185">Reference proteome</keyword>
<dbReference type="Pfam" id="PF19677">
    <property type="entry name" value="DUF6179"/>
    <property type="match status" value="1"/>
</dbReference>
<name>A0A949K0Y2_9FIRM</name>
<evidence type="ECO:0000313" key="2">
    <source>
        <dbReference type="Proteomes" id="UP000712157"/>
    </source>
</evidence>
<evidence type="ECO:0000313" key="1">
    <source>
        <dbReference type="EMBL" id="MBU9738179.1"/>
    </source>
</evidence>
<dbReference type="EMBL" id="JAHQCW010000030">
    <property type="protein sequence ID" value="MBU9738179.1"/>
    <property type="molecule type" value="Genomic_DNA"/>
</dbReference>
<gene>
    <name evidence="1" type="ORF">KTH89_16675</name>
</gene>
<reference evidence="1" key="1">
    <citation type="submission" date="2021-06" db="EMBL/GenBank/DDBJ databases">
        <title>Description of novel taxa of the family Lachnospiraceae.</title>
        <authorList>
            <person name="Chaplin A.V."/>
            <person name="Sokolova S.R."/>
            <person name="Pikina A.P."/>
            <person name="Korzhanova M."/>
            <person name="Belova V."/>
            <person name="Korostin D."/>
            <person name="Efimov B.A."/>
        </authorList>
    </citation>
    <scope>NUCLEOTIDE SEQUENCE</scope>
    <source>
        <strain evidence="1">ASD5720</strain>
    </source>
</reference>
<dbReference type="InterPro" id="IPR045751">
    <property type="entry name" value="DUF6179"/>
</dbReference>